<evidence type="ECO:0000256" key="1">
    <source>
        <dbReference type="SAM" id="MobiDB-lite"/>
    </source>
</evidence>
<evidence type="ECO:0000313" key="3">
    <source>
        <dbReference type="EMBL" id="KAL0571888.1"/>
    </source>
</evidence>
<sequence>MFLASLGVVIIDMIMCLRQASSYGLNAPTTRELNLELRLASNVLMRLNFLLGDIIVVWRTWVVWSHSLAVRLLLAICMLGTIGAIIGNGTKAALDLVRETPVSNTYSLVLTLPPLITNLVATILIAVKVWDYRRTIKSNLANGPGKSTNRAEQILILLVESGFLYSGVWLLILIAGFNVMTSATNVLILGIAVSLTGIYPTFIVIMVAIEKTHAQTVFSSDEGTMQISQPLRFSNSKHEHERKYGHGGRWRNTRNSERWEGKEGSRSMAKPS</sequence>
<dbReference type="EMBL" id="JBAHYK010000702">
    <property type="protein sequence ID" value="KAL0571888.1"/>
    <property type="molecule type" value="Genomic_DNA"/>
</dbReference>
<organism evidence="3 4">
    <name type="scientific">Marasmius crinis-equi</name>
    <dbReference type="NCBI Taxonomy" id="585013"/>
    <lineage>
        <taxon>Eukaryota</taxon>
        <taxon>Fungi</taxon>
        <taxon>Dikarya</taxon>
        <taxon>Basidiomycota</taxon>
        <taxon>Agaricomycotina</taxon>
        <taxon>Agaricomycetes</taxon>
        <taxon>Agaricomycetidae</taxon>
        <taxon>Agaricales</taxon>
        <taxon>Marasmiineae</taxon>
        <taxon>Marasmiaceae</taxon>
        <taxon>Marasmius</taxon>
    </lineage>
</organism>
<dbReference type="Proteomes" id="UP001465976">
    <property type="component" value="Unassembled WGS sequence"/>
</dbReference>
<evidence type="ECO:0000256" key="2">
    <source>
        <dbReference type="SAM" id="Phobius"/>
    </source>
</evidence>
<evidence type="ECO:0000313" key="4">
    <source>
        <dbReference type="Proteomes" id="UP001465976"/>
    </source>
</evidence>
<feature type="compositionally biased region" description="Basic and acidic residues" evidence="1">
    <location>
        <begin position="254"/>
        <end position="265"/>
    </location>
</feature>
<name>A0ABR3F9D8_9AGAR</name>
<accession>A0ABR3F9D8</accession>
<keyword evidence="2" id="KW-1133">Transmembrane helix</keyword>
<feature type="region of interest" description="Disordered" evidence="1">
    <location>
        <begin position="235"/>
        <end position="272"/>
    </location>
</feature>
<proteinExistence type="predicted"/>
<comment type="caution">
    <text evidence="3">The sequence shown here is derived from an EMBL/GenBank/DDBJ whole genome shotgun (WGS) entry which is preliminary data.</text>
</comment>
<keyword evidence="2" id="KW-0812">Transmembrane</keyword>
<feature type="transmembrane region" description="Helical" evidence="2">
    <location>
        <begin position="68"/>
        <end position="86"/>
    </location>
</feature>
<feature type="transmembrane region" description="Helical" evidence="2">
    <location>
        <begin position="106"/>
        <end position="127"/>
    </location>
</feature>
<keyword evidence="4" id="KW-1185">Reference proteome</keyword>
<gene>
    <name evidence="3" type="ORF">V5O48_010078</name>
</gene>
<feature type="transmembrane region" description="Helical" evidence="2">
    <location>
        <begin position="186"/>
        <end position="209"/>
    </location>
</feature>
<protein>
    <submittedName>
        <fullName evidence="3">Uncharacterized protein</fullName>
    </submittedName>
</protein>
<reference evidence="3 4" key="1">
    <citation type="submission" date="2024-02" db="EMBL/GenBank/DDBJ databases">
        <title>A draft genome for the cacao thread blight pathogen Marasmius crinis-equi.</title>
        <authorList>
            <person name="Cohen S.P."/>
            <person name="Baruah I.K."/>
            <person name="Amoako-Attah I."/>
            <person name="Bukari Y."/>
            <person name="Meinhardt L.W."/>
            <person name="Bailey B.A."/>
        </authorList>
    </citation>
    <scope>NUCLEOTIDE SEQUENCE [LARGE SCALE GENOMIC DNA]</scope>
    <source>
        <strain evidence="3 4">GH-76</strain>
    </source>
</reference>
<feature type="transmembrane region" description="Helical" evidence="2">
    <location>
        <begin position="154"/>
        <end position="180"/>
    </location>
</feature>
<keyword evidence="2" id="KW-0472">Membrane</keyword>